<keyword evidence="5" id="KW-0677">Repeat</keyword>
<dbReference type="PANTHER" id="PTHR43790">
    <property type="entry name" value="CARBOHYDRATE TRANSPORT ATP-BINDING PROTEIN MG119-RELATED"/>
    <property type="match status" value="1"/>
</dbReference>
<gene>
    <name evidence="11" type="ORF">H8S23_08410</name>
</gene>
<reference evidence="11" key="1">
    <citation type="submission" date="2020-08" db="EMBL/GenBank/DDBJ databases">
        <title>Genome public.</title>
        <authorList>
            <person name="Liu C."/>
            <person name="Sun Q."/>
        </authorList>
    </citation>
    <scope>NUCLEOTIDE SEQUENCE</scope>
    <source>
        <strain evidence="11">BX8</strain>
    </source>
</reference>
<dbReference type="InterPro" id="IPR003439">
    <property type="entry name" value="ABC_transporter-like_ATP-bd"/>
</dbReference>
<dbReference type="SMART" id="SM00382">
    <property type="entry name" value="AAA"/>
    <property type="match status" value="2"/>
</dbReference>
<evidence type="ECO:0000256" key="2">
    <source>
        <dbReference type="ARBA" id="ARBA00022448"/>
    </source>
</evidence>
<keyword evidence="9" id="KW-0472">Membrane</keyword>
<evidence type="ECO:0000256" key="6">
    <source>
        <dbReference type="ARBA" id="ARBA00022741"/>
    </source>
</evidence>
<proteinExistence type="predicted"/>
<evidence type="ECO:0000256" key="7">
    <source>
        <dbReference type="ARBA" id="ARBA00022840"/>
    </source>
</evidence>
<evidence type="ECO:0000313" key="11">
    <source>
        <dbReference type="EMBL" id="MBC5581533.1"/>
    </source>
</evidence>
<evidence type="ECO:0000313" key="12">
    <source>
        <dbReference type="Proteomes" id="UP000659630"/>
    </source>
</evidence>
<dbReference type="GO" id="GO:0005886">
    <property type="term" value="C:plasma membrane"/>
    <property type="evidence" value="ECO:0007669"/>
    <property type="project" value="UniProtKB-SubCell"/>
</dbReference>
<comment type="subcellular location">
    <subcellularLocation>
        <location evidence="1">Cell membrane</location>
        <topology evidence="1">Peripheral membrane protein</topology>
    </subcellularLocation>
</comment>
<comment type="caution">
    <text evidence="11">The sequence shown here is derived from an EMBL/GenBank/DDBJ whole genome shotgun (WGS) entry which is preliminary data.</text>
</comment>
<dbReference type="Pfam" id="PF00005">
    <property type="entry name" value="ABC_tran"/>
    <property type="match status" value="2"/>
</dbReference>
<dbReference type="SUPFAM" id="SSF52540">
    <property type="entry name" value="P-loop containing nucleoside triphosphate hydrolases"/>
    <property type="match status" value="2"/>
</dbReference>
<keyword evidence="2" id="KW-0813">Transport</keyword>
<evidence type="ECO:0000256" key="5">
    <source>
        <dbReference type="ARBA" id="ARBA00022737"/>
    </source>
</evidence>
<dbReference type="PANTHER" id="PTHR43790:SF3">
    <property type="entry name" value="D-ALLOSE IMPORT ATP-BINDING PROTEIN ALSA-RELATED"/>
    <property type="match status" value="1"/>
</dbReference>
<keyword evidence="4" id="KW-0762">Sugar transport</keyword>
<sequence>MEDILRLRKINKSFPGVKALTDVDLTLKKGEVHALVGENGAGKSTLMKTISGAYKKDSGSIWFDGKEVEVTSPKQSELMGISIIYQELNLIERITVAENVFTGRYPLKHGLVQWGKMTRDAQALFDEFDLKIDAKRLVRSLTMAQKQMVEIIKAVSINAKVIIMDEPTSSLSSKETESLFRIIRKLKANGVAVVFITHRLDEIFAVCDRMTVLRDGHYIGERDIQSITKSEMIAMMIGRELTQQYPERSNEIGEVTLEVKNISDGGKHVNDVSFSARRGEVLGFYGLVGAGRTETMRMIFGVDPKAGGQVFLHGKEIHLKSPRDAIGHGIGFITENRRDEGLFLRSSVRVNTVMVALGKILSHGFINYKKEAEVSQHYVDKLRTATPSINQKAMFLSGGNQQKVVLSKWLFSDSEIIIFDEPTRGIDVGARREIYQIINDLVADGKTVVVVSSDMEEIMGVSDRILVMYEGNVAGEVQKEDFSQSLITEYAVGERTQPV</sequence>
<dbReference type="GO" id="GO:0005524">
    <property type="term" value="F:ATP binding"/>
    <property type="evidence" value="ECO:0007669"/>
    <property type="project" value="UniProtKB-KW"/>
</dbReference>
<dbReference type="AlphaFoldDB" id="A0A923IAZ3"/>
<dbReference type="EMBL" id="JACONZ010000002">
    <property type="protein sequence ID" value="MBC5581533.1"/>
    <property type="molecule type" value="Genomic_DNA"/>
</dbReference>
<keyword evidence="8" id="KW-1278">Translocase</keyword>
<protein>
    <submittedName>
        <fullName evidence="11">Sugar ABC transporter ATP-binding protein</fullName>
    </submittedName>
</protein>
<dbReference type="RefSeq" id="WP_186887877.1">
    <property type="nucleotide sequence ID" value="NZ_JACONZ010000002.1"/>
</dbReference>
<evidence type="ECO:0000256" key="8">
    <source>
        <dbReference type="ARBA" id="ARBA00022967"/>
    </source>
</evidence>
<keyword evidence="12" id="KW-1185">Reference proteome</keyword>
<feature type="domain" description="ABC transporter" evidence="10">
    <location>
        <begin position="5"/>
        <end position="240"/>
    </location>
</feature>
<accession>A0A923IAZ3</accession>
<keyword evidence="7 11" id="KW-0067">ATP-binding</keyword>
<organism evidence="11 12">
    <name type="scientific">Anaerofilum hominis</name>
    <dbReference type="NCBI Taxonomy" id="2763016"/>
    <lineage>
        <taxon>Bacteria</taxon>
        <taxon>Bacillati</taxon>
        <taxon>Bacillota</taxon>
        <taxon>Clostridia</taxon>
        <taxon>Eubacteriales</taxon>
        <taxon>Oscillospiraceae</taxon>
        <taxon>Anaerofilum</taxon>
    </lineage>
</organism>
<evidence type="ECO:0000256" key="9">
    <source>
        <dbReference type="ARBA" id="ARBA00023136"/>
    </source>
</evidence>
<keyword evidence="3" id="KW-1003">Cell membrane</keyword>
<evidence type="ECO:0000259" key="10">
    <source>
        <dbReference type="PROSITE" id="PS50893"/>
    </source>
</evidence>
<dbReference type="CDD" id="cd03215">
    <property type="entry name" value="ABC_Carb_Monos_II"/>
    <property type="match status" value="1"/>
</dbReference>
<evidence type="ECO:0000256" key="3">
    <source>
        <dbReference type="ARBA" id="ARBA00022475"/>
    </source>
</evidence>
<evidence type="ECO:0000256" key="1">
    <source>
        <dbReference type="ARBA" id="ARBA00004202"/>
    </source>
</evidence>
<keyword evidence="6" id="KW-0547">Nucleotide-binding</keyword>
<dbReference type="Gene3D" id="3.40.50.300">
    <property type="entry name" value="P-loop containing nucleotide triphosphate hydrolases"/>
    <property type="match status" value="2"/>
</dbReference>
<evidence type="ECO:0000256" key="4">
    <source>
        <dbReference type="ARBA" id="ARBA00022597"/>
    </source>
</evidence>
<dbReference type="CDD" id="cd03216">
    <property type="entry name" value="ABC_Carb_Monos_I"/>
    <property type="match status" value="1"/>
</dbReference>
<dbReference type="InterPro" id="IPR027417">
    <property type="entry name" value="P-loop_NTPase"/>
</dbReference>
<dbReference type="InterPro" id="IPR050107">
    <property type="entry name" value="ABC_carbohydrate_import_ATPase"/>
</dbReference>
<dbReference type="FunFam" id="3.40.50.300:FF:000127">
    <property type="entry name" value="Ribose import ATP-binding protein RbsA"/>
    <property type="match status" value="1"/>
</dbReference>
<name>A0A923IAZ3_9FIRM</name>
<dbReference type="PROSITE" id="PS00211">
    <property type="entry name" value="ABC_TRANSPORTER_1"/>
    <property type="match status" value="1"/>
</dbReference>
<feature type="domain" description="ABC transporter" evidence="10">
    <location>
        <begin position="247"/>
        <end position="495"/>
    </location>
</feature>
<dbReference type="Proteomes" id="UP000659630">
    <property type="component" value="Unassembled WGS sequence"/>
</dbReference>
<dbReference type="PROSITE" id="PS50893">
    <property type="entry name" value="ABC_TRANSPORTER_2"/>
    <property type="match status" value="2"/>
</dbReference>
<dbReference type="InterPro" id="IPR003593">
    <property type="entry name" value="AAA+_ATPase"/>
</dbReference>
<dbReference type="InterPro" id="IPR017871">
    <property type="entry name" value="ABC_transporter-like_CS"/>
</dbReference>
<dbReference type="GO" id="GO:0016887">
    <property type="term" value="F:ATP hydrolysis activity"/>
    <property type="evidence" value="ECO:0007669"/>
    <property type="project" value="InterPro"/>
</dbReference>